<keyword evidence="1" id="KW-0732">Signal</keyword>
<sequence>MWRWILPILQGAVWTVQGLRAPCGHCPQPRSIGPTPRAIFCLLSCPTTCRFHILPKILVNRHAHHRQVQPEAQSSPKGPFVPHSKLVAQQATEDPSGNGRMFLCSKLPLRWRSKTSMSCLGSGRRTVFLQPPSSFQQMFSPPLAGSPTI</sequence>
<evidence type="ECO:0000256" key="1">
    <source>
        <dbReference type="SAM" id="SignalP"/>
    </source>
</evidence>
<proteinExistence type="predicted"/>
<reference evidence="2" key="1">
    <citation type="submission" date="2019-12" db="EMBL/GenBank/DDBJ databases">
        <title>An insight into the sialome of adult female Ixodes ricinus ticks feeding for 6 days.</title>
        <authorList>
            <person name="Perner J."/>
            <person name="Ribeiro J.M.C."/>
        </authorList>
    </citation>
    <scope>NUCLEOTIDE SEQUENCE</scope>
    <source>
        <strain evidence="2">Semi-engorged</strain>
        <tissue evidence="2">Salivary glands</tissue>
    </source>
</reference>
<dbReference type="EMBL" id="GIFC01011563">
    <property type="protein sequence ID" value="MXU93646.1"/>
    <property type="molecule type" value="Transcribed_RNA"/>
</dbReference>
<accession>A0A6B0UVL5</accession>
<protein>
    <submittedName>
        <fullName evidence="2">Putative secreted protein</fullName>
    </submittedName>
</protein>
<organism evidence="2">
    <name type="scientific">Ixodes ricinus</name>
    <name type="common">Common tick</name>
    <name type="synonym">Acarus ricinus</name>
    <dbReference type="NCBI Taxonomy" id="34613"/>
    <lineage>
        <taxon>Eukaryota</taxon>
        <taxon>Metazoa</taxon>
        <taxon>Ecdysozoa</taxon>
        <taxon>Arthropoda</taxon>
        <taxon>Chelicerata</taxon>
        <taxon>Arachnida</taxon>
        <taxon>Acari</taxon>
        <taxon>Parasitiformes</taxon>
        <taxon>Ixodida</taxon>
        <taxon>Ixodoidea</taxon>
        <taxon>Ixodidae</taxon>
        <taxon>Ixodinae</taxon>
        <taxon>Ixodes</taxon>
    </lineage>
</organism>
<feature type="chain" id="PRO_5025551497" evidence="1">
    <location>
        <begin position="19"/>
        <end position="149"/>
    </location>
</feature>
<dbReference type="AlphaFoldDB" id="A0A6B0UVL5"/>
<feature type="signal peptide" evidence="1">
    <location>
        <begin position="1"/>
        <end position="18"/>
    </location>
</feature>
<name>A0A6B0UVL5_IXORI</name>
<evidence type="ECO:0000313" key="2">
    <source>
        <dbReference type="EMBL" id="MXU93646.1"/>
    </source>
</evidence>